<name>A0A1G9CGD4_9ACTN</name>
<feature type="compositionally biased region" description="Low complexity" evidence="1">
    <location>
        <begin position="263"/>
        <end position="275"/>
    </location>
</feature>
<accession>A0A1G9CGD4</accession>
<proteinExistence type="predicted"/>
<sequence length="275" mass="29937">MLRRDRGHQLITAPYGGHSSSAPKIAFGIPRDRAQRPQHRPLRRDPSAQFLLRDLGIEAVPAVRLMQKMSTAVAVEELPARPRIVEEPQVEVAIPRIRRQGPATPVSPQIDLEAVRPDPLHLAVSSVHNTLPLALRSGPPPPIRASTTRSRSLSGSRSGTPSSAQPQRLREVKRGESSTPHRYIAPILPQHTSRDQHSLHRTRGDALRGSGFAPLQGRAQASAPSPAQREPSARPGAVFWKPWRVSGPRARRGLECGGRRAGRAGQRAACGRSGQ</sequence>
<gene>
    <name evidence="2" type="ORF">SAMN05216298_0321</name>
</gene>
<feature type="compositionally biased region" description="Basic and acidic residues" evidence="1">
    <location>
        <begin position="192"/>
        <end position="206"/>
    </location>
</feature>
<dbReference type="AlphaFoldDB" id="A0A1G9CGD4"/>
<dbReference type="EMBL" id="FNGF01000001">
    <property type="protein sequence ID" value="SDK50708.1"/>
    <property type="molecule type" value="Genomic_DNA"/>
</dbReference>
<keyword evidence="3" id="KW-1185">Reference proteome</keyword>
<evidence type="ECO:0000313" key="2">
    <source>
        <dbReference type="EMBL" id="SDK50708.1"/>
    </source>
</evidence>
<evidence type="ECO:0000313" key="3">
    <source>
        <dbReference type="Proteomes" id="UP000198662"/>
    </source>
</evidence>
<reference evidence="3" key="1">
    <citation type="submission" date="2016-10" db="EMBL/GenBank/DDBJ databases">
        <authorList>
            <person name="Varghese N."/>
            <person name="Submissions S."/>
        </authorList>
    </citation>
    <scope>NUCLEOTIDE SEQUENCE [LARGE SCALE GENOMIC DNA]</scope>
    <source>
        <strain evidence="3">CGMCC 4.3147</strain>
    </source>
</reference>
<protein>
    <submittedName>
        <fullName evidence="2">Uncharacterized protein</fullName>
    </submittedName>
</protein>
<feature type="compositionally biased region" description="Low complexity" evidence="1">
    <location>
        <begin position="146"/>
        <end position="163"/>
    </location>
</feature>
<organism evidence="2 3">
    <name type="scientific">Glycomyces sambucus</name>
    <dbReference type="NCBI Taxonomy" id="380244"/>
    <lineage>
        <taxon>Bacteria</taxon>
        <taxon>Bacillati</taxon>
        <taxon>Actinomycetota</taxon>
        <taxon>Actinomycetes</taxon>
        <taxon>Glycomycetales</taxon>
        <taxon>Glycomycetaceae</taxon>
        <taxon>Glycomyces</taxon>
    </lineage>
</organism>
<dbReference type="Proteomes" id="UP000198662">
    <property type="component" value="Unassembled WGS sequence"/>
</dbReference>
<feature type="region of interest" description="Disordered" evidence="1">
    <location>
        <begin position="1"/>
        <end position="24"/>
    </location>
</feature>
<feature type="region of interest" description="Disordered" evidence="1">
    <location>
        <begin position="132"/>
        <end position="275"/>
    </location>
</feature>
<evidence type="ECO:0000256" key="1">
    <source>
        <dbReference type="SAM" id="MobiDB-lite"/>
    </source>
</evidence>